<reference evidence="4" key="1">
    <citation type="journal article" date="2020" name="mSystems">
        <title>Genome- and Community-Level Interaction Insights into Carbon Utilization and Element Cycling Functions of Hydrothermarchaeota in Hydrothermal Sediment.</title>
        <authorList>
            <person name="Zhou Z."/>
            <person name="Liu Y."/>
            <person name="Xu W."/>
            <person name="Pan J."/>
            <person name="Luo Z.H."/>
            <person name="Li M."/>
        </authorList>
    </citation>
    <scope>NUCLEOTIDE SEQUENCE [LARGE SCALE GENOMIC DNA]</scope>
    <source>
        <strain evidence="4">SpSt-1074</strain>
    </source>
</reference>
<dbReference type="SUPFAM" id="SSF54665">
    <property type="entry name" value="CO dehydrogenase molybdoprotein N-domain-like"/>
    <property type="match status" value="1"/>
</dbReference>
<dbReference type="EMBL" id="DRXH01000002">
    <property type="protein sequence ID" value="HHM43676.1"/>
    <property type="molecule type" value="Genomic_DNA"/>
</dbReference>
<keyword evidence="2" id="KW-0560">Oxidoreductase</keyword>
<dbReference type="GO" id="GO:0005506">
    <property type="term" value="F:iron ion binding"/>
    <property type="evidence" value="ECO:0007669"/>
    <property type="project" value="InterPro"/>
</dbReference>
<dbReference type="SUPFAM" id="SSF56003">
    <property type="entry name" value="Molybdenum cofactor-binding domain"/>
    <property type="match status" value="1"/>
</dbReference>
<dbReference type="InterPro" id="IPR016208">
    <property type="entry name" value="Ald_Oxase/xanthine_DH-like"/>
</dbReference>
<organism evidence="4">
    <name type="scientific">Caldiarchaeum subterraneum</name>
    <dbReference type="NCBI Taxonomy" id="311458"/>
    <lineage>
        <taxon>Archaea</taxon>
        <taxon>Nitrososphaerota</taxon>
        <taxon>Candidatus Caldarchaeales</taxon>
        <taxon>Candidatus Caldarchaeaceae</taxon>
        <taxon>Candidatus Caldarchaeum</taxon>
    </lineage>
</organism>
<dbReference type="AlphaFoldDB" id="A0A7J3VST0"/>
<dbReference type="InterPro" id="IPR036856">
    <property type="entry name" value="Ald_Oxase/Xan_DH_a/b_sf"/>
</dbReference>
<dbReference type="Pfam" id="PF02738">
    <property type="entry name" value="MoCoBD_1"/>
    <property type="match status" value="1"/>
</dbReference>
<sequence>MQLIREAGARKQVGSPLKRFEDHRLITGRTSFLDDISLPGLLHAVFVRSPHPHARIRRIDFTRVRGLDSVKAILTGHDVVRMSKPLPIIWHLPGMRVPSHYGLAHVEVNHVGEAVVALAAEDKYAAEDAKELVDVEYESLKPVVDVEEAVGDGAALVHEELPDNICYRYKLVGGEPEQVIKSSDVVLHEELRVQRLAASPMEARGVIASYNPSSDILTVWSSTQFPHVLKTWLADVLRHPDNRLRVIAPDVGGAFGVKGEVFPEEVVVPLLSMKVGRPVKWVSTRHEDFVSSTHARDVRAEVEAGFSRDGKLKALDVKLTADFGAYLHVFTAGGPFITAHSIPGPYKCDHVKVDATAVFTNKVPVSAYRGFGQPEAAFIMERLMDIAADELELDPAEIRFRNLLQPSDMPYKASTGVRYDSGDYPGLLRKALSLIGYEGRSKQVNGRRLGFGISFYTETTGFAPSRLFHEDGLLMGGYESARVVATPSGKVEVAIGASPHGQGLATAISQICSDILGVSPADVSVMHGDTSTTPYGHGTFGSRSLVVAGTAVARAATAVREKILTIASHLLECRREHLELKAGRIVCQSNGREIPFKDLARMAYLAYNLPPGTEPGLEATVYNDPAGLPQSYGAHVCLVELDPATAEWRIVKYVVVHDAGVLVNPLIAEGQTHGGTLQGIAQAVLEEIVYDKNGQILTSSFMDYLIPSAVEAPSIEFHYQETPSPLNIIGAKGLGEGGTIIAPACLVNALCNSSGGKFNTTPVKHEKLLAVLNKIV</sequence>
<dbReference type="InterPro" id="IPR037165">
    <property type="entry name" value="AldOxase/xan_DH_Mopterin-bd_sf"/>
</dbReference>
<dbReference type="Gene3D" id="3.30.365.10">
    <property type="entry name" value="Aldehyde oxidase/xanthine dehydrogenase, molybdopterin binding domain"/>
    <property type="match status" value="4"/>
</dbReference>
<dbReference type="Pfam" id="PF20256">
    <property type="entry name" value="MoCoBD_2"/>
    <property type="match status" value="1"/>
</dbReference>
<dbReference type="PANTHER" id="PTHR11908">
    <property type="entry name" value="XANTHINE DEHYDROGENASE"/>
    <property type="match status" value="1"/>
</dbReference>
<name>A0A7J3VST0_CALS0</name>
<dbReference type="GO" id="GO:0016491">
    <property type="term" value="F:oxidoreductase activity"/>
    <property type="evidence" value="ECO:0007669"/>
    <property type="project" value="UniProtKB-KW"/>
</dbReference>
<dbReference type="SMART" id="SM01008">
    <property type="entry name" value="Ald_Xan_dh_C"/>
    <property type="match status" value="1"/>
</dbReference>
<protein>
    <submittedName>
        <fullName evidence="4">Xanthine dehydrogenase family protein molybdopterin-binding subunit</fullName>
    </submittedName>
</protein>
<evidence type="ECO:0000256" key="2">
    <source>
        <dbReference type="ARBA" id="ARBA00023002"/>
    </source>
</evidence>
<dbReference type="Pfam" id="PF01315">
    <property type="entry name" value="Ald_Xan_dh_C"/>
    <property type="match status" value="1"/>
</dbReference>
<evidence type="ECO:0000256" key="1">
    <source>
        <dbReference type="ARBA" id="ARBA00022505"/>
    </source>
</evidence>
<dbReference type="InterPro" id="IPR046867">
    <property type="entry name" value="AldOxase/xan_DH_MoCoBD2"/>
</dbReference>
<dbReference type="PANTHER" id="PTHR11908:SF132">
    <property type="entry name" value="ALDEHYDE OXIDASE 1-RELATED"/>
    <property type="match status" value="1"/>
</dbReference>
<proteinExistence type="predicted"/>
<gene>
    <name evidence="4" type="ORF">ENM31_00055</name>
</gene>
<evidence type="ECO:0000259" key="3">
    <source>
        <dbReference type="SMART" id="SM01008"/>
    </source>
</evidence>
<evidence type="ECO:0000313" key="4">
    <source>
        <dbReference type="EMBL" id="HHM43676.1"/>
    </source>
</evidence>
<dbReference type="Gene3D" id="3.90.1170.50">
    <property type="entry name" value="Aldehyde oxidase/xanthine dehydrogenase, a/b hammerhead"/>
    <property type="match status" value="1"/>
</dbReference>
<feature type="domain" description="Aldehyde oxidase/xanthine dehydrogenase a/b hammerhead" evidence="3">
    <location>
        <begin position="27"/>
        <end position="141"/>
    </location>
</feature>
<accession>A0A7J3VST0</accession>
<dbReference type="InterPro" id="IPR008274">
    <property type="entry name" value="AldOxase/xan_DH_MoCoBD1"/>
</dbReference>
<dbReference type="InterPro" id="IPR000674">
    <property type="entry name" value="Ald_Oxase/Xan_DH_a/b"/>
</dbReference>
<comment type="caution">
    <text evidence="4">The sequence shown here is derived from an EMBL/GenBank/DDBJ whole genome shotgun (WGS) entry which is preliminary data.</text>
</comment>
<keyword evidence="1" id="KW-0500">Molybdenum</keyword>